<sequence length="376" mass="39816">MCGNSPLTWSMTGFVSSASGTGGTLPSWPARSCRRRPARPPTTMRATPQRSVRAPAHEGPVYIPDQGRLYFATTPDADPPARSPNVSICFWELNSDAVRVWVADARMANGMAPSADGKALLVCEQGDWERPAAITRYALAGGDDDGSPPEASREVLVDAYKGAPLNSPNKVLEVRPGCIVFTDPDYGRRQGFRPNTLPPSRIRDSDAFLSPDEFSADGRPAGTLPPAAYVLIGGVVTRLDTGLAQPHGLAASPDGTRLYISETPADDGVGGFDGSHCQCVHAYDFDPVAGTVSGGVKIVDLPEGVPDGMACDAAGRLYCATGEGLRVFSPQGESLVEATVENAVNLWLDEDRGRLFTTTDEAVEMYSLDQLSSKGA</sequence>
<reference evidence="1" key="1">
    <citation type="submission" date="2019-11" db="EMBL/GenBank/DDBJ databases">
        <title>Nori genome reveals adaptations in red seaweeds to the harsh intertidal environment.</title>
        <authorList>
            <person name="Wang D."/>
            <person name="Mao Y."/>
        </authorList>
    </citation>
    <scope>NUCLEOTIDE SEQUENCE</scope>
    <source>
        <tissue evidence="1">Gametophyte</tissue>
    </source>
</reference>
<dbReference type="Proteomes" id="UP000798662">
    <property type="component" value="Chromosome 2"/>
</dbReference>
<dbReference type="EMBL" id="CM020619">
    <property type="protein sequence ID" value="KAK1865222.1"/>
    <property type="molecule type" value="Genomic_DNA"/>
</dbReference>
<evidence type="ECO:0000313" key="2">
    <source>
        <dbReference type="Proteomes" id="UP000798662"/>
    </source>
</evidence>
<gene>
    <name evidence="1" type="ORF">I4F81_007756</name>
</gene>
<accession>A0ACC3C4X6</accession>
<evidence type="ECO:0000313" key="1">
    <source>
        <dbReference type="EMBL" id="KAK1865222.1"/>
    </source>
</evidence>
<comment type="caution">
    <text evidence="1">The sequence shown here is derived from an EMBL/GenBank/DDBJ whole genome shotgun (WGS) entry which is preliminary data.</text>
</comment>
<organism evidence="1 2">
    <name type="scientific">Pyropia yezoensis</name>
    <name type="common">Susabi-nori</name>
    <name type="synonym">Porphyra yezoensis</name>
    <dbReference type="NCBI Taxonomy" id="2788"/>
    <lineage>
        <taxon>Eukaryota</taxon>
        <taxon>Rhodophyta</taxon>
        <taxon>Bangiophyceae</taxon>
        <taxon>Bangiales</taxon>
        <taxon>Bangiaceae</taxon>
        <taxon>Pyropia</taxon>
    </lineage>
</organism>
<name>A0ACC3C4X6_PYRYE</name>
<protein>
    <submittedName>
        <fullName evidence="1">Uncharacterized protein</fullName>
    </submittedName>
</protein>
<keyword evidence="2" id="KW-1185">Reference proteome</keyword>
<proteinExistence type="predicted"/>